<dbReference type="Proteomes" id="UP001108280">
    <property type="component" value="Chromosome 1"/>
</dbReference>
<evidence type="ECO:0000256" key="3">
    <source>
        <dbReference type="ARBA" id="ARBA00022448"/>
    </source>
</evidence>
<evidence type="ECO:0000313" key="17">
    <source>
        <dbReference type="EMBL" id="EGW07204.1"/>
    </source>
</evidence>
<reference evidence="22" key="6">
    <citation type="journal article" date="2020" name="Biotechnol. Bioeng.">
        <title>Chromosome-scale scaffolds for the Chinese hamster reference genome assembly to facilitate the study of the CHO epigenome.</title>
        <authorList>
            <person name="Hilliard W."/>
            <person name="MacDonald M."/>
            <person name="Lee K.H."/>
        </authorList>
    </citation>
    <scope>NUCLEOTIDE SEQUENCE [LARGE SCALE GENOMIC DNA]</scope>
    <source>
        <strain evidence="22">17A/GY</strain>
    </source>
</reference>
<dbReference type="Proteomes" id="UP000001075">
    <property type="component" value="Unassembled WGS sequence"/>
</dbReference>
<dbReference type="Ensembl" id="ENSCGRT00001000203.1">
    <property type="protein sequence ID" value="ENSCGRP00001000179.1"/>
    <property type="gene ID" value="ENSCGRG00001000177.1"/>
</dbReference>
<evidence type="ECO:0000256" key="5">
    <source>
        <dbReference type="ARBA" id="ARBA00022737"/>
    </source>
</evidence>
<evidence type="ECO:0000256" key="12">
    <source>
        <dbReference type="ARBA" id="ARBA00044797"/>
    </source>
</evidence>
<dbReference type="AlphaFoldDB" id="G3HRX6"/>
<reference evidence="20" key="1">
    <citation type="journal article" date="2011" name="Nat. Biotechnol.">
        <title>The genomic sequence of the Chinese hamster ovary (CHO)-K1 cell line.</title>
        <authorList>
            <person name="Xu X."/>
            <person name="Nagarajan H."/>
            <person name="Lewis N.E."/>
            <person name="Pan S."/>
            <person name="Cai Z."/>
            <person name="Liu X."/>
            <person name="Chen W."/>
            <person name="Xie M."/>
            <person name="Wang W."/>
            <person name="Hammond S."/>
            <person name="Andersen M.R."/>
            <person name="Neff N."/>
            <person name="Passarelli B."/>
            <person name="Koh W."/>
            <person name="Fan H.C."/>
            <person name="Wang J."/>
            <person name="Gui Y."/>
            <person name="Lee K.H."/>
            <person name="Betenbaugh M.J."/>
            <person name="Quake S.R."/>
            <person name="Famili I."/>
            <person name="Palsson B.O."/>
            <person name="Wang J."/>
        </authorList>
    </citation>
    <scope>NUCLEOTIDE SEQUENCE [LARGE SCALE GENOMIC DNA]</scope>
    <source>
        <strain evidence="20">CHO K1 cell line</strain>
    </source>
</reference>
<dbReference type="GeneTree" id="ENSGT00940000160249"/>
<keyword evidence="4 14" id="KW-0812">Transmembrane</keyword>
<evidence type="ECO:0000256" key="2">
    <source>
        <dbReference type="ARBA" id="ARBA00006375"/>
    </source>
</evidence>
<accession>G3HRX6</accession>
<evidence type="ECO:0000256" key="13">
    <source>
        <dbReference type="ARBA" id="ARBA00056326"/>
    </source>
</evidence>
<evidence type="ECO:0000256" key="11">
    <source>
        <dbReference type="ARBA" id="ARBA00041885"/>
    </source>
</evidence>
<dbReference type="RefSeq" id="XP_035306653.1">
    <property type="nucleotide sequence ID" value="XM_035450762.1"/>
</dbReference>
<dbReference type="InterPro" id="IPR018108">
    <property type="entry name" value="MCP_transmembrane"/>
</dbReference>
<dbReference type="Gene3D" id="1.50.40.10">
    <property type="entry name" value="Mitochondrial carrier domain"/>
    <property type="match status" value="2"/>
</dbReference>
<dbReference type="GeneID" id="100750700"/>
<dbReference type="GO" id="GO:0048821">
    <property type="term" value="P:erythrocyte development"/>
    <property type="evidence" value="ECO:0007669"/>
    <property type="project" value="Ensembl"/>
</dbReference>
<comment type="function">
    <text evidence="13">Probable mitochondrial transporter required for glutathione import into mitochondria. Glutathione, which plays key roles in oxidative metabolism, is produced exclusively in the cytosol and is imported in many organelles. Mitochondrial glutathione is required for the activity and stability of proteins containing iron-sulfur clusters, as well as erythropoiesis.</text>
</comment>
<evidence type="ECO:0000256" key="1">
    <source>
        <dbReference type="ARBA" id="ARBA00004448"/>
    </source>
</evidence>
<protein>
    <recommendedName>
        <fullName evidence="12 16">Mitochondrial glutathione transporter SLC25A40</fullName>
    </recommendedName>
    <alternativeName>
        <fullName evidence="11 16">Solute carrier family 25 member 40</fullName>
    </alternativeName>
</protein>
<name>G3HRX6_CRIGR</name>
<evidence type="ECO:0000256" key="14">
    <source>
        <dbReference type="PROSITE-ProRule" id="PRU00282"/>
    </source>
</evidence>
<reference evidence="18" key="4">
    <citation type="submission" date="2013-03" db="EMBL/GenBank/DDBJ databases">
        <title>Chinese hamster genome sequenced from sorted chromosomes.</title>
        <authorList>
            <person name="Brinkrolf K."/>
            <person name="Rupp O."/>
            <person name="Laux H."/>
            <person name="Kollin F."/>
            <person name="Ernst W."/>
            <person name="Linke B."/>
            <person name="Kofler R."/>
            <person name="Romand S."/>
            <person name="Hesse F."/>
            <person name="Budach W.E."/>
            <person name="Galosy S."/>
            <person name="Muller D."/>
            <person name="Noll T."/>
            <person name="Wienberg J."/>
            <person name="Jostock T."/>
            <person name="Leonard M."/>
            <person name="Grillari J."/>
            <person name="Tauch A."/>
            <person name="Goesmann A."/>
            <person name="Helk B."/>
            <person name="Mott J.E."/>
            <person name="Puehler A."/>
            <person name="Borth N."/>
        </authorList>
    </citation>
    <scope>NUCLEOTIDE SEQUENCE</scope>
    <source>
        <strain evidence="18">17A/GY</strain>
    </source>
</reference>
<keyword evidence="5 16" id="KW-0677">Repeat</keyword>
<evidence type="ECO:0000256" key="9">
    <source>
        <dbReference type="ARBA" id="ARBA00023136"/>
    </source>
</evidence>
<sequence>MEPETEGPPPIIHVTPLQQMLASCTGAILTSLMMTPLDVVKIRLQAQKNPFPKGKCFVYSNGLMDHMCVCEDGNNKAWYKKPGNFQGTLDAFLKILRNEGIKSLWSGLPPTLVMAVPATVIYFTCYEQLSAFLRAKLGENETRIPIVAGIVARFGAVTVISPLELIRTKVQSKKFSYKELHRFVSMKVSEDGWISLWKGWAPTILRDVPFSAMYWYNYEILKKWLCEKSGLYEPTFMINFTSGALSGSFAAVATLPFDVVKTQKQTQLWTHESRKSPVPFHLSTWAIMKNIVSESGFSGLFTGLIPRLIKIAPACAIMISTYEFGKAFFQKQNVERQYNSLDGLLTRNVNQSQVR</sequence>
<gene>
    <name evidence="19 23 24" type="primary">Slc25a40</name>
    <name evidence="18" type="ORF">H671_1g2510</name>
    <name evidence="17" type="ORF">I79_013601</name>
</gene>
<evidence type="ECO:0000313" key="23">
    <source>
        <dbReference type="RefSeq" id="XP_027247348.1"/>
    </source>
</evidence>
<dbReference type="PANTHER" id="PTHR45760:SF5">
    <property type="entry name" value="MITOCHONDRIAL GLUTATHIONE TRANSPORTER SLC25A40-RELATED"/>
    <property type="match status" value="1"/>
</dbReference>
<dbReference type="KEGG" id="cge:100750700"/>
<organism evidence="17 20">
    <name type="scientific">Cricetulus griseus</name>
    <name type="common">Chinese hamster</name>
    <name type="synonym">Cricetulus barabensis griseus</name>
    <dbReference type="NCBI Taxonomy" id="10029"/>
    <lineage>
        <taxon>Eukaryota</taxon>
        <taxon>Metazoa</taxon>
        <taxon>Chordata</taxon>
        <taxon>Craniata</taxon>
        <taxon>Vertebrata</taxon>
        <taxon>Euteleostomi</taxon>
        <taxon>Mammalia</taxon>
        <taxon>Eutheria</taxon>
        <taxon>Euarchontoglires</taxon>
        <taxon>Glires</taxon>
        <taxon>Rodentia</taxon>
        <taxon>Myomorpha</taxon>
        <taxon>Muroidea</taxon>
        <taxon>Cricetidae</taxon>
        <taxon>Cricetinae</taxon>
        <taxon>Cricetulus</taxon>
    </lineage>
</organism>
<evidence type="ECO:0000313" key="18">
    <source>
        <dbReference type="EMBL" id="ERE89212.1"/>
    </source>
</evidence>
<keyword evidence="7" id="KW-1133">Transmembrane helix</keyword>
<dbReference type="eggNOG" id="KOG0761">
    <property type="taxonomic scope" value="Eukaryota"/>
</dbReference>
<evidence type="ECO:0000313" key="19">
    <source>
        <dbReference type="Ensembl" id="ENSCGRP00001000179.1"/>
    </source>
</evidence>
<dbReference type="PROSITE" id="PS50920">
    <property type="entry name" value="SOLCAR"/>
    <property type="match status" value="3"/>
</dbReference>
<evidence type="ECO:0000313" key="20">
    <source>
        <dbReference type="Proteomes" id="UP000001075"/>
    </source>
</evidence>
<dbReference type="PANTHER" id="PTHR45760">
    <property type="entry name" value="FI19922P1-RELATED"/>
    <property type="match status" value="1"/>
</dbReference>
<evidence type="ECO:0000313" key="22">
    <source>
        <dbReference type="Proteomes" id="UP001108280"/>
    </source>
</evidence>
<dbReference type="CTD" id="55972"/>
<keyword evidence="9 14" id="KW-0472">Membrane</keyword>
<evidence type="ECO:0000313" key="24">
    <source>
        <dbReference type="RefSeq" id="XP_035306653.1"/>
    </source>
</evidence>
<feature type="repeat" description="Solcar" evidence="14">
    <location>
        <begin position="14"/>
        <end position="132"/>
    </location>
</feature>
<evidence type="ECO:0000313" key="21">
    <source>
        <dbReference type="Proteomes" id="UP000030759"/>
    </source>
</evidence>
<dbReference type="GO" id="GO:0034634">
    <property type="term" value="F:glutathione transmembrane transporter activity"/>
    <property type="evidence" value="ECO:0007669"/>
    <property type="project" value="Ensembl"/>
</dbReference>
<dbReference type="EMBL" id="JH000645">
    <property type="protein sequence ID" value="EGW07204.1"/>
    <property type="molecule type" value="Genomic_DNA"/>
</dbReference>
<dbReference type="FunFam" id="1.50.40.10:FF:000141">
    <property type="entry name" value="Mitochondrial carrier protein MTM1"/>
    <property type="match status" value="1"/>
</dbReference>
<comment type="similarity">
    <text evidence="2 15">Belongs to the mitochondrial carrier (TC 2.A.29) family.</text>
</comment>
<reference evidence="23 24" key="7">
    <citation type="submission" date="2025-04" db="UniProtKB">
        <authorList>
            <consortium name="RefSeq"/>
        </authorList>
    </citation>
    <scope>IDENTIFICATION</scope>
    <source>
        <strain evidence="23 24">17A/GY</strain>
        <tissue evidence="23 24">Liver</tissue>
    </source>
</reference>
<dbReference type="InterPro" id="IPR002067">
    <property type="entry name" value="MCP"/>
</dbReference>
<reference evidence="19" key="8">
    <citation type="submission" date="2025-05" db="UniProtKB">
        <authorList>
            <consortium name="Ensembl"/>
        </authorList>
    </citation>
    <scope>IDENTIFICATION</scope>
</reference>
<dbReference type="GO" id="GO:0005743">
    <property type="term" value="C:mitochondrial inner membrane"/>
    <property type="evidence" value="ECO:0007669"/>
    <property type="project" value="UniProtKB-SubCell"/>
</dbReference>
<reference evidence="21" key="3">
    <citation type="journal article" date="2013" name="Nat. Biotechnol.">
        <title>Chinese hamster genome sequenced from sorted chromosomes.</title>
        <authorList>
            <person name="Brinkrolf K."/>
            <person name="Rupp O."/>
            <person name="Laux H."/>
            <person name="Kollin F."/>
            <person name="Ernst W."/>
            <person name="Linke B."/>
            <person name="Kofler R."/>
            <person name="Romand S."/>
            <person name="Hesse F."/>
            <person name="Budach W.E."/>
            <person name="Galosy S."/>
            <person name="Muller D."/>
            <person name="Noll T."/>
            <person name="Wienberg J."/>
            <person name="Jostock T."/>
            <person name="Leonard M."/>
            <person name="Grillari J."/>
            <person name="Tauch A."/>
            <person name="Goesmann A."/>
            <person name="Helk B."/>
            <person name="Mott J.E."/>
            <person name="Puhler A."/>
            <person name="Borth N."/>
        </authorList>
    </citation>
    <scope>NUCLEOTIDE SEQUENCE [LARGE SCALE GENOMIC DNA]</scope>
    <source>
        <strain evidence="21">17A/GY</strain>
    </source>
</reference>
<dbReference type="SUPFAM" id="SSF103506">
    <property type="entry name" value="Mitochondrial carrier"/>
    <property type="match status" value="1"/>
</dbReference>
<evidence type="ECO:0000256" key="6">
    <source>
        <dbReference type="ARBA" id="ARBA00022792"/>
    </source>
</evidence>
<keyword evidence="22" id="KW-1185">Reference proteome</keyword>
<reference evidence="17" key="2">
    <citation type="submission" date="2011-08" db="EMBL/GenBank/DDBJ databases">
        <title>The genomic sequence of the Chinese hamster ovary CHO-K1 cell line.</title>
        <authorList>
            <person name="Xu X."/>
            <person name="Nagarajan H."/>
            <person name="Lewis N.E."/>
            <person name="Pan S."/>
            <person name="Cai Z."/>
            <person name="Liu X."/>
            <person name="Chen W."/>
            <person name="Xie M."/>
            <person name="Wang W."/>
            <person name="Hammond S."/>
            <person name="Andersen M.R."/>
            <person name="Neff N."/>
            <person name="Passarelli B."/>
            <person name="Koh W."/>
            <person name="Fan C.H."/>
            <person name="Wang J."/>
            <person name="Gui Y."/>
            <person name="Lee K.H."/>
            <person name="Betenbaugh M.J."/>
            <person name="Quake S.R."/>
            <person name="Famili I."/>
            <person name="Palsson B.O."/>
            <person name="Wang J."/>
        </authorList>
    </citation>
    <scope>NUCLEOTIDE SEQUENCE</scope>
</reference>
<dbReference type="STRING" id="10029.G3HRX6"/>
<feature type="repeat" description="Solcar" evidence="14">
    <location>
        <begin position="140"/>
        <end position="224"/>
    </location>
</feature>
<dbReference type="GO" id="GO:1990542">
    <property type="term" value="P:mitochondrial transmembrane transport"/>
    <property type="evidence" value="ECO:0007669"/>
    <property type="project" value="InterPro"/>
</dbReference>
<comment type="catalytic activity">
    <reaction evidence="10">
        <text>glutathione(in) = glutathione(out)</text>
        <dbReference type="Rhea" id="RHEA:74819"/>
        <dbReference type="ChEBI" id="CHEBI:57925"/>
    </reaction>
</comment>
<dbReference type="EMBL" id="KE664964">
    <property type="protein sequence ID" value="ERE89212.1"/>
    <property type="molecule type" value="Genomic_DNA"/>
</dbReference>
<evidence type="ECO:0000256" key="8">
    <source>
        <dbReference type="ARBA" id="ARBA00023128"/>
    </source>
</evidence>
<feature type="repeat" description="Solcar" evidence="14">
    <location>
        <begin position="234"/>
        <end position="328"/>
    </location>
</feature>
<dbReference type="PRINTS" id="PR00926">
    <property type="entry name" value="MITOCARRIER"/>
</dbReference>
<evidence type="ECO:0000256" key="16">
    <source>
        <dbReference type="RuleBase" id="RU369018"/>
    </source>
</evidence>
<dbReference type="RefSeq" id="XP_016832977.1">
    <property type="nucleotide sequence ID" value="XM_016977488.2"/>
</dbReference>
<reference evidence="22" key="5">
    <citation type="journal article" date="2018" name="Biotechnol. Bioeng.">
        <title>A reference genome of the Chinese hamster based on a hybrid assembly strategy.</title>
        <authorList>
            <person name="Rupp O."/>
            <person name="MacDonald M.L."/>
            <person name="Li S."/>
            <person name="Dhiman H."/>
            <person name="Polson S."/>
            <person name="Griep S."/>
            <person name="Heffner K."/>
            <person name="Hernandez I."/>
            <person name="Brinkrolf K."/>
            <person name="Jadhav V."/>
            <person name="Samoudi M."/>
            <person name="Hao H."/>
            <person name="Kingham B."/>
            <person name="Goesmann A."/>
            <person name="Betenbaugh M.J."/>
            <person name="Lewis N.E."/>
            <person name="Borth N."/>
            <person name="Lee K.H."/>
        </authorList>
    </citation>
    <scope>NUCLEOTIDE SEQUENCE [LARGE SCALE GENOMIC DNA]</scope>
    <source>
        <strain evidence="22">17A/GY</strain>
    </source>
</reference>
<keyword evidence="8 16" id="KW-0496">Mitochondrion</keyword>
<dbReference type="RefSeq" id="XP_027247348.1">
    <property type="nucleotide sequence ID" value="XM_027391547.2"/>
</dbReference>
<evidence type="ECO:0000256" key="10">
    <source>
        <dbReference type="ARBA" id="ARBA00036017"/>
    </source>
</evidence>
<keyword evidence="6 16" id="KW-0999">Mitochondrion inner membrane</keyword>
<keyword evidence="3 15" id="KW-0813">Transport</keyword>
<dbReference type="Proteomes" id="UP000030759">
    <property type="component" value="Unassembled WGS sequence"/>
</dbReference>
<evidence type="ECO:0000256" key="7">
    <source>
        <dbReference type="ARBA" id="ARBA00022989"/>
    </source>
</evidence>
<dbReference type="Proteomes" id="UP000694386">
    <property type="component" value="Unplaced"/>
</dbReference>
<comment type="function">
    <text evidence="16">Mitochondrial transporter required for glutathione import into mitochondria. Glutathione, which plays key roles in oxidative metabolism, is produced exclusively in the cytosol and is imported in many organelles. Mitochondrial glutathione is required for the activity and stability of proteins containing iron-sulfur clusters, as well as erythropoiesis.</text>
</comment>
<dbReference type="InterPro" id="IPR045315">
    <property type="entry name" value="Mtm1-like"/>
</dbReference>
<dbReference type="InterPro" id="IPR023395">
    <property type="entry name" value="MCP_dom_sf"/>
</dbReference>
<evidence type="ECO:0000256" key="15">
    <source>
        <dbReference type="RuleBase" id="RU000488"/>
    </source>
</evidence>
<dbReference type="PaxDb" id="10029-XP_007613218.1"/>
<proteinExistence type="inferred from homology"/>
<evidence type="ECO:0000256" key="4">
    <source>
        <dbReference type="ARBA" id="ARBA00022692"/>
    </source>
</evidence>
<dbReference type="Pfam" id="PF00153">
    <property type="entry name" value="Mito_carr"/>
    <property type="match status" value="3"/>
</dbReference>
<dbReference type="OrthoDB" id="1747031at2759"/>
<comment type="subcellular location">
    <subcellularLocation>
        <location evidence="1 16">Mitochondrion inner membrane</location>
        <topology evidence="1 16">Multi-pass membrane protein</topology>
    </subcellularLocation>
</comment>